<accession>A0ABP6NW49</accession>
<organism evidence="3 4">
    <name type="scientific">Blastococcus jejuensis</name>
    <dbReference type="NCBI Taxonomy" id="351224"/>
    <lineage>
        <taxon>Bacteria</taxon>
        <taxon>Bacillati</taxon>
        <taxon>Actinomycetota</taxon>
        <taxon>Actinomycetes</taxon>
        <taxon>Geodermatophilales</taxon>
        <taxon>Geodermatophilaceae</taxon>
        <taxon>Blastococcus</taxon>
    </lineage>
</organism>
<feature type="transmembrane region" description="Helical" evidence="2">
    <location>
        <begin position="60"/>
        <end position="79"/>
    </location>
</feature>
<evidence type="ECO:0000313" key="4">
    <source>
        <dbReference type="Proteomes" id="UP001499924"/>
    </source>
</evidence>
<reference evidence="4" key="1">
    <citation type="journal article" date="2019" name="Int. J. Syst. Evol. Microbiol.">
        <title>The Global Catalogue of Microorganisms (GCM) 10K type strain sequencing project: providing services to taxonomists for standard genome sequencing and annotation.</title>
        <authorList>
            <consortium name="The Broad Institute Genomics Platform"/>
            <consortium name="The Broad Institute Genome Sequencing Center for Infectious Disease"/>
            <person name="Wu L."/>
            <person name="Ma J."/>
        </authorList>
    </citation>
    <scope>NUCLEOTIDE SEQUENCE [LARGE SCALE GENOMIC DNA]</scope>
    <source>
        <strain evidence="4">JCM 15614</strain>
    </source>
</reference>
<sequence length="463" mass="48977">MARRRRIGDGLAGLAGARTDILAVAPGARSKFVALGGVLLSTGALAVLSMTFAVHMALGVWWPFALLVGLGWGAVVVNLDRMLLVGMAHDASLKRNLVLAVPRVGLALVLGVVIATPLTLQVFHREIDTQVVALQAEKSDAYQQSLDADSRFAGLPELREQVAAQQEIVATGGRSDPGLAVVHGEVAAAQAAHDTAVQTSRDLEARAQCELDGTCGTGEAGTGTAYQQARAAADAQAAVVATTRSELDAALAAASAAESRSAQQASADLETDQAELTRLTAAQTRLQTAFDATNTGSGGILLRLEALDRLSDTNATLWAAQVMLSLLFMCVEILPVLMKLLLNFSPPSAYDRLAALRDGTDIDVEALKLEARRAVERAEAELLVLAETERVDRQKEVVAARREARLAAKVRASMQPQPAEAPATNTADTGRQLWDTGPLRLARSAAGRTVRSVRRRPNNRMPV</sequence>
<dbReference type="EMBL" id="BAAAVV010000002">
    <property type="protein sequence ID" value="GAA3159689.1"/>
    <property type="molecule type" value="Genomic_DNA"/>
</dbReference>
<keyword evidence="2" id="KW-0472">Membrane</keyword>
<name>A0ABP6NW49_9ACTN</name>
<keyword evidence="4" id="KW-1185">Reference proteome</keyword>
<keyword evidence="2" id="KW-1133">Transmembrane helix</keyword>
<gene>
    <name evidence="3" type="ORF">GCM10010531_08880</name>
</gene>
<feature type="region of interest" description="Disordered" evidence="1">
    <location>
        <begin position="412"/>
        <end position="432"/>
    </location>
</feature>
<evidence type="ECO:0000313" key="3">
    <source>
        <dbReference type="EMBL" id="GAA3159689.1"/>
    </source>
</evidence>
<dbReference type="InterPro" id="IPR025519">
    <property type="entry name" value="DUF4407"/>
</dbReference>
<evidence type="ECO:0008006" key="5">
    <source>
        <dbReference type="Google" id="ProtNLM"/>
    </source>
</evidence>
<evidence type="ECO:0000256" key="2">
    <source>
        <dbReference type="SAM" id="Phobius"/>
    </source>
</evidence>
<feature type="transmembrane region" description="Helical" evidence="2">
    <location>
        <begin position="32"/>
        <end position="54"/>
    </location>
</feature>
<comment type="caution">
    <text evidence="3">The sequence shown here is derived from an EMBL/GenBank/DDBJ whole genome shotgun (WGS) entry which is preliminary data.</text>
</comment>
<keyword evidence="2" id="KW-0812">Transmembrane</keyword>
<dbReference type="Pfam" id="PF14362">
    <property type="entry name" value="DUF4407"/>
    <property type="match status" value="1"/>
</dbReference>
<feature type="transmembrane region" description="Helical" evidence="2">
    <location>
        <begin position="100"/>
        <end position="120"/>
    </location>
</feature>
<dbReference type="RefSeq" id="WP_344687366.1">
    <property type="nucleotide sequence ID" value="NZ_BAAAVV010000002.1"/>
</dbReference>
<dbReference type="Proteomes" id="UP001499924">
    <property type="component" value="Unassembled WGS sequence"/>
</dbReference>
<proteinExistence type="predicted"/>
<evidence type="ECO:0000256" key="1">
    <source>
        <dbReference type="SAM" id="MobiDB-lite"/>
    </source>
</evidence>
<protein>
    <recommendedName>
        <fullName evidence="5">DUF4407 domain-containing protein</fullName>
    </recommendedName>
</protein>